<dbReference type="PANTHER" id="PTHR43711">
    <property type="entry name" value="TWO-COMPONENT HISTIDINE KINASE"/>
    <property type="match status" value="1"/>
</dbReference>
<evidence type="ECO:0000256" key="5">
    <source>
        <dbReference type="ARBA" id="ARBA00022777"/>
    </source>
</evidence>
<name>A0A501PBX6_9PROT</name>
<evidence type="ECO:0000313" key="8">
    <source>
        <dbReference type="EMBL" id="TPD57725.1"/>
    </source>
</evidence>
<evidence type="ECO:0000313" key="9">
    <source>
        <dbReference type="Proteomes" id="UP000319148"/>
    </source>
</evidence>
<gene>
    <name evidence="8" type="ORF">FIV46_16620</name>
</gene>
<dbReference type="Gene3D" id="3.30.450.20">
    <property type="entry name" value="PAS domain"/>
    <property type="match status" value="1"/>
</dbReference>
<dbReference type="Pfam" id="PF13426">
    <property type="entry name" value="PAS_9"/>
    <property type="match status" value="1"/>
</dbReference>
<dbReference type="EMBL" id="VFIY01000018">
    <property type="protein sequence ID" value="TPD57725.1"/>
    <property type="molecule type" value="Genomic_DNA"/>
</dbReference>
<dbReference type="Gene3D" id="1.10.287.130">
    <property type="match status" value="1"/>
</dbReference>
<dbReference type="GO" id="GO:0000155">
    <property type="term" value="F:phosphorelay sensor kinase activity"/>
    <property type="evidence" value="ECO:0007669"/>
    <property type="project" value="InterPro"/>
</dbReference>
<dbReference type="InterPro" id="IPR003661">
    <property type="entry name" value="HisK_dim/P_dom"/>
</dbReference>
<keyword evidence="3" id="KW-0597">Phosphoprotein</keyword>
<dbReference type="CDD" id="cd00082">
    <property type="entry name" value="HisKA"/>
    <property type="match status" value="1"/>
</dbReference>
<dbReference type="InterPro" id="IPR000014">
    <property type="entry name" value="PAS"/>
</dbReference>
<dbReference type="EC" id="2.7.13.3" evidence="2"/>
<accession>A0A501PBX6</accession>
<evidence type="ECO:0000256" key="6">
    <source>
        <dbReference type="ARBA" id="ARBA00023012"/>
    </source>
</evidence>
<comment type="caution">
    <text evidence="8">The sequence shown here is derived from an EMBL/GenBank/DDBJ whole genome shotgun (WGS) entry which is preliminary data.</text>
</comment>
<dbReference type="InterPro" id="IPR035965">
    <property type="entry name" value="PAS-like_dom_sf"/>
</dbReference>
<organism evidence="8 9">
    <name type="scientific">Emcibacter nanhaiensis</name>
    <dbReference type="NCBI Taxonomy" id="1505037"/>
    <lineage>
        <taxon>Bacteria</taxon>
        <taxon>Pseudomonadati</taxon>
        <taxon>Pseudomonadota</taxon>
        <taxon>Alphaproteobacteria</taxon>
        <taxon>Emcibacterales</taxon>
        <taxon>Emcibacteraceae</taxon>
        <taxon>Emcibacter</taxon>
    </lineage>
</organism>
<dbReference type="NCBIfam" id="TIGR00229">
    <property type="entry name" value="sensory_box"/>
    <property type="match status" value="1"/>
</dbReference>
<feature type="domain" description="Histidine kinase" evidence="7">
    <location>
        <begin position="168"/>
        <end position="389"/>
    </location>
</feature>
<evidence type="ECO:0000256" key="1">
    <source>
        <dbReference type="ARBA" id="ARBA00000085"/>
    </source>
</evidence>
<dbReference type="InterPro" id="IPR003594">
    <property type="entry name" value="HATPase_dom"/>
</dbReference>
<dbReference type="Pfam" id="PF00512">
    <property type="entry name" value="HisKA"/>
    <property type="match status" value="1"/>
</dbReference>
<reference evidence="9" key="1">
    <citation type="submission" date="2019-06" db="EMBL/GenBank/DDBJ databases">
        <title>The complete genome of Emcibacter congregatus ZYLT.</title>
        <authorList>
            <person name="Zhao Z."/>
        </authorList>
    </citation>
    <scope>NUCLEOTIDE SEQUENCE [LARGE SCALE GENOMIC DNA]</scope>
    <source>
        <strain evidence="9">MCCC 1A06723</strain>
    </source>
</reference>
<comment type="catalytic activity">
    <reaction evidence="1">
        <text>ATP + protein L-histidine = ADP + protein N-phospho-L-histidine.</text>
        <dbReference type="EC" id="2.7.13.3"/>
    </reaction>
</comment>
<keyword evidence="5" id="KW-0418">Kinase</keyword>
<evidence type="ECO:0000259" key="7">
    <source>
        <dbReference type="PROSITE" id="PS50109"/>
    </source>
</evidence>
<dbReference type="Pfam" id="PF02518">
    <property type="entry name" value="HATPase_c"/>
    <property type="match status" value="1"/>
</dbReference>
<dbReference type="SMART" id="SM00388">
    <property type="entry name" value="HisKA"/>
    <property type="match status" value="1"/>
</dbReference>
<dbReference type="SUPFAM" id="SSF47384">
    <property type="entry name" value="Homodimeric domain of signal transducing histidine kinase"/>
    <property type="match status" value="1"/>
</dbReference>
<keyword evidence="4" id="KW-0808">Transferase</keyword>
<evidence type="ECO:0000256" key="4">
    <source>
        <dbReference type="ARBA" id="ARBA00022679"/>
    </source>
</evidence>
<dbReference type="PRINTS" id="PR00344">
    <property type="entry name" value="BCTRLSENSOR"/>
</dbReference>
<dbReference type="InterPro" id="IPR005467">
    <property type="entry name" value="His_kinase_dom"/>
</dbReference>
<keyword evidence="9" id="KW-1185">Reference proteome</keyword>
<dbReference type="Proteomes" id="UP000319148">
    <property type="component" value="Unassembled WGS sequence"/>
</dbReference>
<dbReference type="RefSeq" id="WP_139942041.1">
    <property type="nucleotide sequence ID" value="NZ_JBHSYP010000005.1"/>
</dbReference>
<dbReference type="Gene3D" id="3.30.565.10">
    <property type="entry name" value="Histidine kinase-like ATPase, C-terminal domain"/>
    <property type="match status" value="1"/>
</dbReference>
<dbReference type="CDD" id="cd00130">
    <property type="entry name" value="PAS"/>
    <property type="match status" value="1"/>
</dbReference>
<sequence>MNITAREFKTSGADMISPSEAVDNSRYNREFGLFDSVFHEVSDAILIISAGDQSTPSYIEDINHQFELFTGYSLEDVRGTDLSTYFADHIPESKIESITRALESRQSAIFYCHWKCRNGDVIDVNMTVRPISSDDECPRFICVLRESRSEKNDRDEAAREIKQKLLAAMHHNFRTPLNGILGYSEVIMTEMLGPIGKDSYREYAKDIHGAGQNLLFLIDNLLDLKELETTEFELCESMFDLSDLVDDCLSAMTEPAAKKDITLKKCVAKGLPLIHGDRERLEKVIYSLLENSLKFTPAGGTICLCASREKDGTCQITCQDSGSGMTAQQVAKAFSHDSHLADIYSNPTTGIGFGLAYVKKLIEKHDGTVSIASSPESGTTVYVHLPAERLV</sequence>
<proteinExistence type="predicted"/>
<keyword evidence="6" id="KW-0902">Two-component regulatory system</keyword>
<dbReference type="InterPro" id="IPR004358">
    <property type="entry name" value="Sig_transdc_His_kin-like_C"/>
</dbReference>
<dbReference type="AlphaFoldDB" id="A0A501PBX6"/>
<evidence type="ECO:0000256" key="3">
    <source>
        <dbReference type="ARBA" id="ARBA00022553"/>
    </source>
</evidence>
<dbReference type="InterPro" id="IPR036097">
    <property type="entry name" value="HisK_dim/P_sf"/>
</dbReference>
<dbReference type="SUPFAM" id="SSF55874">
    <property type="entry name" value="ATPase domain of HSP90 chaperone/DNA topoisomerase II/histidine kinase"/>
    <property type="match status" value="1"/>
</dbReference>
<evidence type="ECO:0000256" key="2">
    <source>
        <dbReference type="ARBA" id="ARBA00012438"/>
    </source>
</evidence>
<protein>
    <recommendedName>
        <fullName evidence="2">histidine kinase</fullName>
        <ecNumber evidence="2">2.7.13.3</ecNumber>
    </recommendedName>
</protein>
<dbReference type="SMART" id="SM00387">
    <property type="entry name" value="HATPase_c"/>
    <property type="match status" value="1"/>
</dbReference>
<dbReference type="PROSITE" id="PS50109">
    <property type="entry name" value="HIS_KIN"/>
    <property type="match status" value="1"/>
</dbReference>
<dbReference type="SUPFAM" id="SSF55785">
    <property type="entry name" value="PYP-like sensor domain (PAS domain)"/>
    <property type="match status" value="1"/>
</dbReference>
<dbReference type="InterPro" id="IPR050736">
    <property type="entry name" value="Sensor_HK_Regulatory"/>
</dbReference>
<dbReference type="OrthoDB" id="9815202at2"/>
<dbReference type="PANTHER" id="PTHR43711:SF26">
    <property type="entry name" value="SENSOR HISTIDINE KINASE RCSC"/>
    <property type="match status" value="1"/>
</dbReference>
<dbReference type="InterPro" id="IPR036890">
    <property type="entry name" value="HATPase_C_sf"/>
</dbReference>